<gene>
    <name evidence="1" type="ORF">SCP_1900780</name>
</gene>
<dbReference type="Proteomes" id="UP000287166">
    <property type="component" value="Unassembled WGS sequence"/>
</dbReference>
<name>A0A401H767_9APHY</name>
<proteinExistence type="predicted"/>
<dbReference type="EMBL" id="BFAD01000019">
    <property type="protein sequence ID" value="GBE90229.1"/>
    <property type="molecule type" value="Genomic_DNA"/>
</dbReference>
<evidence type="ECO:0000313" key="2">
    <source>
        <dbReference type="Proteomes" id="UP000287166"/>
    </source>
</evidence>
<keyword evidence="2" id="KW-1185">Reference proteome</keyword>
<evidence type="ECO:0000313" key="1">
    <source>
        <dbReference type="EMBL" id="GBE90229.1"/>
    </source>
</evidence>
<reference evidence="1 2" key="1">
    <citation type="journal article" date="2018" name="Sci. Rep.">
        <title>Genome sequence of the cauliflower mushroom Sparassis crispa (Hanabiratake) and its association with beneficial usage.</title>
        <authorList>
            <person name="Kiyama R."/>
            <person name="Furutani Y."/>
            <person name="Kawaguchi K."/>
            <person name="Nakanishi T."/>
        </authorList>
    </citation>
    <scope>NUCLEOTIDE SEQUENCE [LARGE SCALE GENOMIC DNA]</scope>
</reference>
<organism evidence="1 2">
    <name type="scientific">Sparassis crispa</name>
    <dbReference type="NCBI Taxonomy" id="139825"/>
    <lineage>
        <taxon>Eukaryota</taxon>
        <taxon>Fungi</taxon>
        <taxon>Dikarya</taxon>
        <taxon>Basidiomycota</taxon>
        <taxon>Agaricomycotina</taxon>
        <taxon>Agaricomycetes</taxon>
        <taxon>Polyporales</taxon>
        <taxon>Sparassidaceae</taxon>
        <taxon>Sparassis</taxon>
    </lineage>
</organism>
<comment type="caution">
    <text evidence="1">The sequence shown here is derived from an EMBL/GenBank/DDBJ whole genome shotgun (WGS) entry which is preliminary data.</text>
</comment>
<dbReference type="GeneID" id="38787146"/>
<dbReference type="InParanoid" id="A0A401H767"/>
<protein>
    <submittedName>
        <fullName evidence="1">Uncharacterized protein</fullName>
    </submittedName>
</protein>
<dbReference type="OrthoDB" id="3319651at2759"/>
<dbReference type="AlphaFoldDB" id="A0A401H767"/>
<sequence length="133" mass="14549">MIEDAKISFHDDNRIEVVWNTATYAHEAELTPAYLEELLLSAGSMADKFFGAISRPGTFSPVTLRTVIDQYTDACRSLPPPCMPQLLTTYGSVGEQIAAVVGGTVELTRDLSTGASQYDRYWNALKRATGRAS</sequence>
<dbReference type="STRING" id="139825.A0A401H767"/>
<accession>A0A401H767</accession>
<dbReference type="RefSeq" id="XP_027621142.1">
    <property type="nucleotide sequence ID" value="XM_027765341.1"/>
</dbReference>